<dbReference type="AlphaFoldDB" id="A0A2U3KN76"/>
<evidence type="ECO:0000313" key="2">
    <source>
        <dbReference type="EMBL" id="SPF41010.1"/>
    </source>
</evidence>
<feature type="compositionally biased region" description="Low complexity" evidence="1">
    <location>
        <begin position="1"/>
        <end position="12"/>
    </location>
</feature>
<evidence type="ECO:0000256" key="1">
    <source>
        <dbReference type="SAM" id="MobiDB-lite"/>
    </source>
</evidence>
<gene>
    <name evidence="2" type="ORF">SBA1_340051</name>
</gene>
<dbReference type="EMBL" id="OMOD01000127">
    <property type="protein sequence ID" value="SPF41010.1"/>
    <property type="molecule type" value="Genomic_DNA"/>
</dbReference>
<accession>A0A2U3KN76</accession>
<reference evidence="3" key="1">
    <citation type="submission" date="2018-02" db="EMBL/GenBank/DDBJ databases">
        <authorList>
            <person name="Hausmann B."/>
        </authorList>
    </citation>
    <scope>NUCLEOTIDE SEQUENCE [LARGE SCALE GENOMIC DNA]</scope>
    <source>
        <strain evidence="3">Peat soil MAG SbA1</strain>
    </source>
</reference>
<dbReference type="OrthoDB" id="129256at2"/>
<protein>
    <submittedName>
        <fullName evidence="2">Uncharacterized protein</fullName>
    </submittedName>
</protein>
<name>A0A2U3KN76_9BACT</name>
<feature type="region of interest" description="Disordered" evidence="1">
    <location>
        <begin position="1"/>
        <end position="20"/>
    </location>
</feature>
<evidence type="ECO:0000313" key="3">
    <source>
        <dbReference type="Proteomes" id="UP000238701"/>
    </source>
</evidence>
<organism evidence="2 3">
    <name type="scientific">Candidatus Sulfotelmatobacter kueseliae</name>
    <dbReference type="NCBI Taxonomy" id="2042962"/>
    <lineage>
        <taxon>Bacteria</taxon>
        <taxon>Pseudomonadati</taxon>
        <taxon>Acidobacteriota</taxon>
        <taxon>Terriglobia</taxon>
        <taxon>Terriglobales</taxon>
        <taxon>Candidatus Korobacteraceae</taxon>
        <taxon>Candidatus Sulfotelmatobacter</taxon>
    </lineage>
</organism>
<proteinExistence type="predicted"/>
<dbReference type="Proteomes" id="UP000238701">
    <property type="component" value="Unassembled WGS sequence"/>
</dbReference>
<sequence>MSTSAVTTSASTNLQQLPHHKVKVKKSGQRACNEKNDKGKFCGGHLKRWFYMKDVVERECGDIEKAWGPNAEVYRCENCKTLYLPTPGETKVNVAGQGQISVFGLTLPPKEK</sequence>